<gene>
    <name evidence="3" type="ORF">B0H64DRAFT_342807</name>
</gene>
<comment type="caution">
    <text evidence="3">The sequence shown here is derived from an EMBL/GenBank/DDBJ whole genome shotgun (WGS) entry which is preliminary data.</text>
</comment>
<reference evidence="3" key="1">
    <citation type="journal article" date="2023" name="Mol. Phylogenet. Evol.">
        <title>Genome-scale phylogeny and comparative genomics of the fungal order Sordariales.</title>
        <authorList>
            <person name="Hensen N."/>
            <person name="Bonometti L."/>
            <person name="Westerberg I."/>
            <person name="Brannstrom I.O."/>
            <person name="Guillou S."/>
            <person name="Cros-Aarteil S."/>
            <person name="Calhoun S."/>
            <person name="Haridas S."/>
            <person name="Kuo A."/>
            <person name="Mondo S."/>
            <person name="Pangilinan J."/>
            <person name="Riley R."/>
            <person name="LaButti K."/>
            <person name="Andreopoulos B."/>
            <person name="Lipzen A."/>
            <person name="Chen C."/>
            <person name="Yan M."/>
            <person name="Daum C."/>
            <person name="Ng V."/>
            <person name="Clum A."/>
            <person name="Steindorff A."/>
            <person name="Ohm R.A."/>
            <person name="Martin F."/>
            <person name="Silar P."/>
            <person name="Natvig D.O."/>
            <person name="Lalanne C."/>
            <person name="Gautier V."/>
            <person name="Ament-Velasquez S.L."/>
            <person name="Kruys A."/>
            <person name="Hutchinson M.I."/>
            <person name="Powell A.J."/>
            <person name="Barry K."/>
            <person name="Miller A.N."/>
            <person name="Grigoriev I.V."/>
            <person name="Debuchy R."/>
            <person name="Gladieux P."/>
            <person name="Hiltunen Thoren M."/>
            <person name="Johannesson H."/>
        </authorList>
    </citation>
    <scope>NUCLEOTIDE SEQUENCE</scope>
    <source>
        <strain evidence="3">CBS 168.71</strain>
    </source>
</reference>
<dbReference type="GeneID" id="87838210"/>
<evidence type="ECO:0000256" key="1">
    <source>
        <dbReference type="SAM" id="MobiDB-lite"/>
    </source>
</evidence>
<dbReference type="InterPro" id="IPR044862">
    <property type="entry name" value="Pro_4_hyd_alph_FE2OG_OXY"/>
</dbReference>
<keyword evidence="4" id="KW-1185">Reference proteome</keyword>
<feature type="compositionally biased region" description="Acidic residues" evidence="1">
    <location>
        <begin position="355"/>
        <end position="365"/>
    </location>
</feature>
<name>A0AAE0HHG4_9PEZI</name>
<evidence type="ECO:0000313" key="4">
    <source>
        <dbReference type="Proteomes" id="UP001278766"/>
    </source>
</evidence>
<dbReference type="RefSeq" id="XP_062660074.1">
    <property type="nucleotide sequence ID" value="XM_062801262.1"/>
</dbReference>
<dbReference type="EMBL" id="JAUEPN010000004">
    <property type="protein sequence ID" value="KAK3296560.1"/>
    <property type="molecule type" value="Genomic_DNA"/>
</dbReference>
<protein>
    <recommendedName>
        <fullName evidence="2">Prolyl 4-hydroxylase alpha subunit Fe(2+) 2OG dioxygenase domain-containing protein</fullName>
    </recommendedName>
</protein>
<accession>A0AAE0HHG4</accession>
<feature type="region of interest" description="Disordered" evidence="1">
    <location>
        <begin position="354"/>
        <end position="374"/>
    </location>
</feature>
<dbReference type="AlphaFoldDB" id="A0AAE0HHG4"/>
<proteinExistence type="predicted"/>
<feature type="domain" description="Prolyl 4-hydroxylase alpha subunit Fe(2+) 2OG dioxygenase" evidence="2">
    <location>
        <begin position="160"/>
        <end position="249"/>
    </location>
</feature>
<evidence type="ECO:0000259" key="2">
    <source>
        <dbReference type="Pfam" id="PF13640"/>
    </source>
</evidence>
<sequence>MSHPDMESARPENADGEIHSLLETVSHALADQADKSVFALGGKFDLATAAKALSNASETSPIVIRWDSGDVNHCRKVSLPVVENDATSQAAFAKLLEDSEPATYGVGGEAVFDETYRKAGKMNATRFSTNFNPYEHGVIDAIAQALTHGDHGGIRAELYNLNIYSGPSGKFKAHVDTPRSEEQMGSLVVCFPRPHQGGQLAVRHGGREVTFDWASDNASAIQWGAFFSDCEHEVLEVTGGHRLTLAYNLYWTTFGPASMADGLNILEPESLHFFGALRELLKRADFLPDGGLLGFTCTHAYPHASSAAADTLQHTLKGLDMLVYQALKRLTGSVKVTHALDDYLYQEDHLGCRDNEDEGVSEDEDASKNAPSSSYASLVTIGRSIRGPIVVEGGGEDFPNPEELDYDNYYRVDGVLHRESEKAFTRDHVTWLNHAPKKTTPQEVAVAFITYGNEPGIDVYYSSAVIVADFRKSPTSHVSEATDQEVTI</sequence>
<dbReference type="Pfam" id="PF13640">
    <property type="entry name" value="2OG-FeII_Oxy_3"/>
    <property type="match status" value="1"/>
</dbReference>
<evidence type="ECO:0000313" key="3">
    <source>
        <dbReference type="EMBL" id="KAK3296560.1"/>
    </source>
</evidence>
<dbReference type="PANTHER" id="PTHR33099:SF7">
    <property type="entry name" value="MYND-TYPE DOMAIN-CONTAINING PROTEIN"/>
    <property type="match status" value="1"/>
</dbReference>
<dbReference type="Proteomes" id="UP001278766">
    <property type="component" value="Unassembled WGS sequence"/>
</dbReference>
<dbReference type="Gene3D" id="2.60.120.620">
    <property type="entry name" value="q2cbj1_9rhob like domain"/>
    <property type="match status" value="1"/>
</dbReference>
<organism evidence="3 4">
    <name type="scientific">Chaetomium fimeti</name>
    <dbReference type="NCBI Taxonomy" id="1854472"/>
    <lineage>
        <taxon>Eukaryota</taxon>
        <taxon>Fungi</taxon>
        <taxon>Dikarya</taxon>
        <taxon>Ascomycota</taxon>
        <taxon>Pezizomycotina</taxon>
        <taxon>Sordariomycetes</taxon>
        <taxon>Sordariomycetidae</taxon>
        <taxon>Sordariales</taxon>
        <taxon>Chaetomiaceae</taxon>
        <taxon>Chaetomium</taxon>
    </lineage>
</organism>
<reference evidence="3" key="2">
    <citation type="submission" date="2023-06" db="EMBL/GenBank/DDBJ databases">
        <authorList>
            <consortium name="Lawrence Berkeley National Laboratory"/>
            <person name="Haridas S."/>
            <person name="Hensen N."/>
            <person name="Bonometti L."/>
            <person name="Westerberg I."/>
            <person name="Brannstrom I.O."/>
            <person name="Guillou S."/>
            <person name="Cros-Aarteil S."/>
            <person name="Calhoun S."/>
            <person name="Kuo A."/>
            <person name="Mondo S."/>
            <person name="Pangilinan J."/>
            <person name="Riley R."/>
            <person name="Labutti K."/>
            <person name="Andreopoulos B."/>
            <person name="Lipzen A."/>
            <person name="Chen C."/>
            <person name="Yanf M."/>
            <person name="Daum C."/>
            <person name="Ng V."/>
            <person name="Clum A."/>
            <person name="Steindorff A."/>
            <person name="Ohm R."/>
            <person name="Martin F."/>
            <person name="Silar P."/>
            <person name="Natvig D."/>
            <person name="Lalanne C."/>
            <person name="Gautier V."/>
            <person name="Ament-Velasquez S.L."/>
            <person name="Kruys A."/>
            <person name="Hutchinson M.I."/>
            <person name="Powell A.J."/>
            <person name="Barry K."/>
            <person name="Miller A.N."/>
            <person name="Grigoriev I.V."/>
            <person name="Debuchy R."/>
            <person name="Gladieux P."/>
            <person name="Thoren M.H."/>
            <person name="Johannesson H."/>
        </authorList>
    </citation>
    <scope>NUCLEOTIDE SEQUENCE</scope>
    <source>
        <strain evidence="3">CBS 168.71</strain>
    </source>
</reference>
<dbReference type="PANTHER" id="PTHR33099">
    <property type="entry name" value="FE2OG DIOXYGENASE DOMAIN-CONTAINING PROTEIN"/>
    <property type="match status" value="1"/>
</dbReference>